<dbReference type="RefSeq" id="WP_207123651.1">
    <property type="nucleotide sequence ID" value="NZ_BOPO01000017.1"/>
</dbReference>
<dbReference type="PANTHER" id="PTHR13887">
    <property type="entry name" value="GLUTATHIONE S-TRANSFERASE KAPPA"/>
    <property type="match status" value="1"/>
</dbReference>
<dbReference type="PANTHER" id="PTHR13887:SF41">
    <property type="entry name" value="THIOREDOXIN SUPERFAMILY PROTEIN"/>
    <property type="match status" value="1"/>
</dbReference>
<dbReference type="InterPro" id="IPR001853">
    <property type="entry name" value="DSBA-like_thioredoxin_dom"/>
</dbReference>
<organism evidence="2 3">
    <name type="scientific">Actinocatenispora comari</name>
    <dbReference type="NCBI Taxonomy" id="2807577"/>
    <lineage>
        <taxon>Bacteria</taxon>
        <taxon>Bacillati</taxon>
        <taxon>Actinomycetota</taxon>
        <taxon>Actinomycetes</taxon>
        <taxon>Micromonosporales</taxon>
        <taxon>Micromonosporaceae</taxon>
        <taxon>Actinocatenispora</taxon>
    </lineage>
</organism>
<proteinExistence type="predicted"/>
<reference evidence="3" key="1">
    <citation type="journal article" date="2021" name="Int. J. Syst. Evol. Microbiol.">
        <title>Actinocatenispora comari sp. nov., an endophytic actinomycete isolated from aerial parts of Comarum salesowianum.</title>
        <authorList>
            <person name="Oyunbileg N."/>
            <person name="Iizaka Y."/>
            <person name="Hamada M."/>
            <person name="Davaapurev B.O."/>
            <person name="Fukumoto A."/>
            <person name="Tsetseg B."/>
            <person name="Kato F."/>
            <person name="Tamura T."/>
            <person name="Batkhuu J."/>
            <person name="Anzai Y."/>
        </authorList>
    </citation>
    <scope>NUCLEOTIDE SEQUENCE [LARGE SCALE GENOMIC DNA]</scope>
    <source>
        <strain evidence="3">NUM-2625</strain>
    </source>
</reference>
<dbReference type="Proteomes" id="UP000614996">
    <property type="component" value="Unassembled WGS sequence"/>
</dbReference>
<gene>
    <name evidence="2" type="ORF">NUM_13050</name>
</gene>
<comment type="caution">
    <text evidence="2">The sequence shown here is derived from an EMBL/GenBank/DDBJ whole genome shotgun (WGS) entry which is preliminary data.</text>
</comment>
<protein>
    <recommendedName>
        <fullName evidence="1">DSBA-like thioredoxin domain-containing protein</fullName>
    </recommendedName>
</protein>
<feature type="domain" description="DSBA-like thioredoxin" evidence="1">
    <location>
        <begin position="3"/>
        <end position="209"/>
    </location>
</feature>
<dbReference type="GO" id="GO:0016491">
    <property type="term" value="F:oxidoreductase activity"/>
    <property type="evidence" value="ECO:0007669"/>
    <property type="project" value="InterPro"/>
</dbReference>
<dbReference type="AlphaFoldDB" id="A0A8J4A6Q2"/>
<accession>A0A8J4A6Q2</accession>
<dbReference type="Pfam" id="PF01323">
    <property type="entry name" value="DSBA"/>
    <property type="match status" value="1"/>
</dbReference>
<keyword evidence="3" id="KW-1185">Reference proteome</keyword>
<dbReference type="InterPro" id="IPR036249">
    <property type="entry name" value="Thioredoxin-like_sf"/>
</dbReference>
<dbReference type="Gene3D" id="3.40.30.10">
    <property type="entry name" value="Glutaredoxin"/>
    <property type="match status" value="1"/>
</dbReference>
<evidence type="ECO:0000313" key="3">
    <source>
        <dbReference type="Proteomes" id="UP000614996"/>
    </source>
</evidence>
<dbReference type="SUPFAM" id="SSF48452">
    <property type="entry name" value="TPR-like"/>
    <property type="match status" value="1"/>
</dbReference>
<dbReference type="InterPro" id="IPR011990">
    <property type="entry name" value="TPR-like_helical_dom_sf"/>
</dbReference>
<evidence type="ECO:0000313" key="2">
    <source>
        <dbReference type="EMBL" id="GIL26051.1"/>
    </source>
</evidence>
<dbReference type="Pfam" id="PF14559">
    <property type="entry name" value="TPR_19"/>
    <property type="match status" value="1"/>
</dbReference>
<dbReference type="Gene3D" id="1.25.40.10">
    <property type="entry name" value="Tetratricopeptide repeat domain"/>
    <property type="match status" value="1"/>
</dbReference>
<sequence length="340" mass="35717">MRIEIWADLVCGWAYVAKRRIERALADWPGQPPELHWRPYRIDPTAPPRPVRLGQALQDPQVAAALSSCGADPDEAPAAARMRAAAAAADEGIGPRFGAAWRVDPTDAHRLVALAYRQGGAATQGRVVEALLHAHFVAGAPISDPAVLARIATDAGLGADVLAEGAGADEVTDALLVARARGIVASPTIVVGRTALRGAQPPEAILDLLRAADGTQISAAAGPDDETGDGPVERYRWAESLLAGGDPLGALRLLAPVLDEHREPAVLELAGRAYFGSAQLGRAEAVLRELVAARPDDAYGRLLLGRTLQRQGRADDAAAELRLAAAMDPGYATRASTWLR</sequence>
<name>A0A8J4A6Q2_9ACTN</name>
<evidence type="ECO:0000259" key="1">
    <source>
        <dbReference type="Pfam" id="PF01323"/>
    </source>
</evidence>
<dbReference type="SUPFAM" id="SSF52833">
    <property type="entry name" value="Thioredoxin-like"/>
    <property type="match status" value="1"/>
</dbReference>
<dbReference type="EMBL" id="BOPO01000017">
    <property type="protein sequence ID" value="GIL26051.1"/>
    <property type="molecule type" value="Genomic_DNA"/>
</dbReference>